<reference evidence="2" key="2">
    <citation type="submission" date="2025-08" db="UniProtKB">
        <authorList>
            <consortium name="Ensembl"/>
        </authorList>
    </citation>
    <scope>IDENTIFICATION</scope>
</reference>
<accession>A0A803T3J0</accession>
<evidence type="ECO:0000256" key="1">
    <source>
        <dbReference type="SAM" id="MobiDB-lite"/>
    </source>
</evidence>
<feature type="region of interest" description="Disordered" evidence="1">
    <location>
        <begin position="36"/>
        <end position="72"/>
    </location>
</feature>
<sequence>MRSAVEMHSKARLWQARTASGASPAGVLPAAGLPLAAAMRAPPREKRSQSQAKSSPSWKARKRSSAKAAKSG</sequence>
<dbReference type="InParanoid" id="A0A803T3J0"/>
<protein>
    <submittedName>
        <fullName evidence="2">Uncharacterized protein</fullName>
    </submittedName>
</protein>
<dbReference type="AlphaFoldDB" id="A0A803T3J0"/>
<reference evidence="2" key="3">
    <citation type="submission" date="2025-09" db="UniProtKB">
        <authorList>
            <consortium name="Ensembl"/>
        </authorList>
    </citation>
    <scope>IDENTIFICATION</scope>
</reference>
<evidence type="ECO:0000313" key="2">
    <source>
        <dbReference type="Ensembl" id="ENSACAP00000029780.1"/>
    </source>
</evidence>
<dbReference type="Proteomes" id="UP000001646">
    <property type="component" value="Chromosome 1"/>
</dbReference>
<organism evidence="2 3">
    <name type="scientific">Anolis carolinensis</name>
    <name type="common">Green anole</name>
    <name type="synonym">American chameleon</name>
    <dbReference type="NCBI Taxonomy" id="28377"/>
    <lineage>
        <taxon>Eukaryota</taxon>
        <taxon>Metazoa</taxon>
        <taxon>Chordata</taxon>
        <taxon>Craniata</taxon>
        <taxon>Vertebrata</taxon>
        <taxon>Euteleostomi</taxon>
        <taxon>Lepidosauria</taxon>
        <taxon>Squamata</taxon>
        <taxon>Bifurcata</taxon>
        <taxon>Unidentata</taxon>
        <taxon>Episquamata</taxon>
        <taxon>Toxicofera</taxon>
        <taxon>Iguania</taxon>
        <taxon>Dactyloidae</taxon>
        <taxon>Anolis</taxon>
    </lineage>
</organism>
<dbReference type="Ensembl" id="ENSACAT00000050035.1">
    <property type="protein sequence ID" value="ENSACAP00000029780.1"/>
    <property type="gene ID" value="ENSACAG00000038060.1"/>
</dbReference>
<dbReference type="GeneTree" id="ENSGT01050000245279"/>
<keyword evidence="3" id="KW-1185">Reference proteome</keyword>
<reference evidence="2 3" key="1">
    <citation type="submission" date="2009-12" db="EMBL/GenBank/DDBJ databases">
        <title>The Genome Sequence of Anolis carolinensis (Green Anole Lizard).</title>
        <authorList>
            <consortium name="The Genome Sequencing Platform"/>
            <person name="Di Palma F."/>
            <person name="Alfoldi J."/>
            <person name="Heiman D."/>
            <person name="Young S."/>
            <person name="Grabherr M."/>
            <person name="Johnson J."/>
            <person name="Lander E.S."/>
            <person name="Lindblad-Toh K."/>
        </authorList>
    </citation>
    <scope>NUCLEOTIDE SEQUENCE [LARGE SCALE GENOMIC DNA]</scope>
    <source>
        <strain evidence="2 3">JBL SC #1</strain>
    </source>
</reference>
<evidence type="ECO:0000313" key="3">
    <source>
        <dbReference type="Proteomes" id="UP000001646"/>
    </source>
</evidence>
<name>A0A803T3J0_ANOCA</name>
<proteinExistence type="predicted"/>